<dbReference type="Pfam" id="PF13145">
    <property type="entry name" value="Rotamase_2"/>
    <property type="match status" value="1"/>
</dbReference>
<dbReference type="AlphaFoldDB" id="A0A238XX63"/>
<dbReference type="Proteomes" id="UP000198324">
    <property type="component" value="Unassembled WGS sequence"/>
</dbReference>
<dbReference type="InterPro" id="IPR000297">
    <property type="entry name" value="PPIase_PpiC"/>
</dbReference>
<dbReference type="SUPFAM" id="SSF109998">
    <property type="entry name" value="Triger factor/SurA peptide-binding domain-like"/>
    <property type="match status" value="1"/>
</dbReference>
<evidence type="ECO:0000313" key="5">
    <source>
        <dbReference type="EMBL" id="SNR63302.1"/>
    </source>
</evidence>
<feature type="domain" description="PpiC" evidence="4">
    <location>
        <begin position="184"/>
        <end position="274"/>
    </location>
</feature>
<dbReference type="GO" id="GO:0003755">
    <property type="term" value="F:peptidyl-prolyl cis-trans isomerase activity"/>
    <property type="evidence" value="ECO:0007669"/>
    <property type="project" value="UniProtKB-KW"/>
</dbReference>
<dbReference type="SUPFAM" id="SSF54534">
    <property type="entry name" value="FKBP-like"/>
    <property type="match status" value="1"/>
</dbReference>
<dbReference type="Gene3D" id="3.10.50.40">
    <property type="match status" value="1"/>
</dbReference>
<keyword evidence="6" id="KW-1185">Reference proteome</keyword>
<feature type="signal peptide" evidence="3">
    <location>
        <begin position="1"/>
        <end position="30"/>
    </location>
</feature>
<dbReference type="Pfam" id="PF13624">
    <property type="entry name" value="SurA_N_3"/>
    <property type="match status" value="1"/>
</dbReference>
<dbReference type="PANTHER" id="PTHR47637:SF1">
    <property type="entry name" value="CHAPERONE SURA"/>
    <property type="match status" value="1"/>
</dbReference>
<dbReference type="RefSeq" id="WP_089271358.1">
    <property type="nucleotide sequence ID" value="NZ_FZOC01000001.1"/>
</dbReference>
<dbReference type="PANTHER" id="PTHR47637">
    <property type="entry name" value="CHAPERONE SURA"/>
    <property type="match status" value="1"/>
</dbReference>
<keyword evidence="2" id="KW-0413">Isomerase</keyword>
<protein>
    <submittedName>
        <fullName evidence="5">Periplasmic chaperone for outer membrane proteins SurA</fullName>
    </submittedName>
</protein>
<sequence length="321" mass="36456">MRASALLRTAVLVLTLSPVIVSGWSVSARADDTVVDGVIAVVNGKIVTKYELDERMRPIYEQTRGQQLSTDEISQIATLRRKIIDQMIDDILIEQDADRYKLKVTDQEVEQQVKEFMTKRNLTDDEFKRQLAVQRMTRDDFLRNMRRDMIRHRLIGGAVSSKVVVTDSEVEQAYEQRKAEFSKDSMVQLAIILVPANMSAKELKERIESGQITFAEAVDKYSQGPGTGHGGDIGFIAWKDLAPEWNTALGGLKPGQITEPVHVQDFAGLLQVLSLKEGEQLPLDSVREQIYQALHAAKYEKIFQEYMQKLREKAVVEYRNL</sequence>
<evidence type="ECO:0000259" key="4">
    <source>
        <dbReference type="PROSITE" id="PS50198"/>
    </source>
</evidence>
<dbReference type="EMBL" id="FZOC01000001">
    <property type="protein sequence ID" value="SNR63302.1"/>
    <property type="molecule type" value="Genomic_DNA"/>
</dbReference>
<keyword evidence="2" id="KW-0697">Rotamase</keyword>
<dbReference type="PROSITE" id="PS50198">
    <property type="entry name" value="PPIC_PPIASE_2"/>
    <property type="match status" value="1"/>
</dbReference>
<dbReference type="InterPro" id="IPR027304">
    <property type="entry name" value="Trigger_fact/SurA_dom_sf"/>
</dbReference>
<proteinExistence type="predicted"/>
<dbReference type="InterPro" id="IPR050280">
    <property type="entry name" value="OMP_Chaperone_SurA"/>
</dbReference>
<evidence type="ECO:0000313" key="6">
    <source>
        <dbReference type="Proteomes" id="UP000198324"/>
    </source>
</evidence>
<accession>A0A238XX63</accession>
<reference evidence="5 6" key="1">
    <citation type="submission" date="2017-06" db="EMBL/GenBank/DDBJ databases">
        <authorList>
            <person name="Kim H.J."/>
            <person name="Triplett B.A."/>
        </authorList>
    </citation>
    <scope>NUCLEOTIDE SEQUENCE [LARGE SCALE GENOMIC DNA]</scope>
    <source>
        <strain evidence="5 6">DSM 13116</strain>
    </source>
</reference>
<dbReference type="OrthoDB" id="14196at2"/>
<organism evidence="5 6">
    <name type="scientific">Humidesulfovibrio mexicanus</name>
    <dbReference type="NCBI Taxonomy" id="147047"/>
    <lineage>
        <taxon>Bacteria</taxon>
        <taxon>Pseudomonadati</taxon>
        <taxon>Thermodesulfobacteriota</taxon>
        <taxon>Desulfovibrionia</taxon>
        <taxon>Desulfovibrionales</taxon>
        <taxon>Desulfovibrionaceae</taxon>
        <taxon>Humidesulfovibrio</taxon>
    </lineage>
</organism>
<evidence type="ECO:0000256" key="1">
    <source>
        <dbReference type="ARBA" id="ARBA00022729"/>
    </source>
</evidence>
<feature type="chain" id="PRO_5012895865" evidence="3">
    <location>
        <begin position="31"/>
        <end position="321"/>
    </location>
</feature>
<gene>
    <name evidence="5" type="ORF">SAMN04488503_0491</name>
</gene>
<dbReference type="Gene3D" id="1.10.4030.10">
    <property type="entry name" value="Porin chaperone SurA, peptide-binding domain"/>
    <property type="match status" value="1"/>
</dbReference>
<keyword evidence="1 3" id="KW-0732">Signal</keyword>
<dbReference type="InterPro" id="IPR046357">
    <property type="entry name" value="PPIase_dom_sf"/>
</dbReference>
<evidence type="ECO:0000256" key="3">
    <source>
        <dbReference type="SAM" id="SignalP"/>
    </source>
</evidence>
<evidence type="ECO:0000256" key="2">
    <source>
        <dbReference type="PROSITE-ProRule" id="PRU00278"/>
    </source>
</evidence>
<name>A0A238XX63_9BACT</name>